<dbReference type="AlphaFoldDB" id="A0A0A2VEY8"/>
<keyword evidence="2 4" id="KW-0808">Transferase</keyword>
<organism evidence="5 6">
    <name type="scientific">Pontibacillus chungwhensis BH030062</name>
    <dbReference type="NCBI Taxonomy" id="1385513"/>
    <lineage>
        <taxon>Bacteria</taxon>
        <taxon>Bacillati</taxon>
        <taxon>Bacillota</taxon>
        <taxon>Bacilli</taxon>
        <taxon>Bacillales</taxon>
        <taxon>Bacillaceae</taxon>
        <taxon>Pontibacillus</taxon>
    </lineage>
</organism>
<gene>
    <name evidence="5" type="ORF">N780_01185</name>
</gene>
<dbReference type="RefSeq" id="WP_036781282.1">
    <property type="nucleotide sequence ID" value="NZ_AVBG01000003.1"/>
</dbReference>
<dbReference type="EMBL" id="AVBG01000003">
    <property type="protein sequence ID" value="KGP92205.1"/>
    <property type="molecule type" value="Genomic_DNA"/>
</dbReference>
<keyword evidence="6" id="KW-1185">Reference proteome</keyword>
<evidence type="ECO:0000313" key="6">
    <source>
        <dbReference type="Proteomes" id="UP000030153"/>
    </source>
</evidence>
<evidence type="ECO:0000256" key="4">
    <source>
        <dbReference type="RuleBase" id="RU365031"/>
    </source>
</evidence>
<dbReference type="eggNOG" id="COG2746">
    <property type="taxonomic scope" value="Bacteria"/>
</dbReference>
<evidence type="ECO:0000313" key="5">
    <source>
        <dbReference type="EMBL" id="KGP92205.1"/>
    </source>
</evidence>
<dbReference type="Proteomes" id="UP000030153">
    <property type="component" value="Unassembled WGS sequence"/>
</dbReference>
<comment type="catalytic activity">
    <reaction evidence="4">
        <text>a 2-deoxystreptamine antibiotic + acetyl-CoA = an N(3)-acetyl-2-deoxystreptamine antibiotic + CoA + H(+)</text>
        <dbReference type="Rhea" id="RHEA:12665"/>
        <dbReference type="ChEBI" id="CHEBI:15378"/>
        <dbReference type="ChEBI" id="CHEBI:57287"/>
        <dbReference type="ChEBI" id="CHEBI:57288"/>
        <dbReference type="ChEBI" id="CHEBI:57921"/>
        <dbReference type="ChEBI" id="CHEBI:77452"/>
        <dbReference type="EC" id="2.3.1.81"/>
    </reaction>
</comment>
<comment type="similarity">
    <text evidence="1 4">Belongs to the antibiotic N-acetyltransferase family.</text>
</comment>
<keyword evidence="3 4" id="KW-0012">Acyltransferase</keyword>
<dbReference type="InterPro" id="IPR003679">
    <property type="entry name" value="Amioglycoside_AcTrfase"/>
</dbReference>
<dbReference type="PANTHER" id="PTHR11104">
    <property type="entry name" value="AMINOGLYCOSIDE N3-ACETYLTRANSFERASE"/>
    <property type="match status" value="1"/>
</dbReference>
<evidence type="ECO:0000256" key="3">
    <source>
        <dbReference type="ARBA" id="ARBA00023315"/>
    </source>
</evidence>
<dbReference type="GO" id="GO:0046677">
    <property type="term" value="P:response to antibiotic"/>
    <property type="evidence" value="ECO:0007669"/>
    <property type="project" value="UniProtKB-KW"/>
</dbReference>
<sequence length="273" mass="30684">MSKEKLIIERTKEPRTRETLKNDLTNMGIEEGMTILVHSSLSEIGWTNGGAVAVVQALMDVITEQGTIVMPAQSPVLSDPSEWENPPVPEKWWQTIRDTMPAYDPVITPTLGMGSIVELFRTFPNVKRSDHPAVSFIAWGDRADAILSDHPLHNGLGEESPLGKLYNEGAYILFIGTGYDTATAFHLAEYRVPYQKKINKGAPLLVQGERVWKVYEDIVFREELFEGIGNSLEKHISVTKGFIGSAESKLFPMKQSVDFAVRWLHSYDQTYEE</sequence>
<evidence type="ECO:0000256" key="2">
    <source>
        <dbReference type="ARBA" id="ARBA00022679"/>
    </source>
</evidence>
<dbReference type="SUPFAM" id="SSF110710">
    <property type="entry name" value="TTHA0583/YokD-like"/>
    <property type="match status" value="1"/>
</dbReference>
<proteinExistence type="inferred from homology"/>
<dbReference type="EC" id="2.3.1.-" evidence="4"/>
<dbReference type="InterPro" id="IPR028345">
    <property type="entry name" value="Antibiotic_NAT-like"/>
</dbReference>
<dbReference type="GO" id="GO:0046353">
    <property type="term" value="F:aminoglycoside 3-N-acetyltransferase activity"/>
    <property type="evidence" value="ECO:0007669"/>
    <property type="project" value="UniProtKB-EC"/>
</dbReference>
<protein>
    <recommendedName>
        <fullName evidence="4">Aminoglycoside N(3)-acetyltransferase</fullName>
        <ecNumber evidence="4">2.3.1.-</ecNumber>
    </recommendedName>
</protein>
<dbReference type="Pfam" id="PF02522">
    <property type="entry name" value="Antibiotic_NAT"/>
    <property type="match status" value="1"/>
</dbReference>
<dbReference type="OrthoDB" id="7330654at2"/>
<evidence type="ECO:0000256" key="1">
    <source>
        <dbReference type="ARBA" id="ARBA00006383"/>
    </source>
</evidence>
<keyword evidence="4" id="KW-0046">Antibiotic resistance</keyword>
<accession>A0A0A2VEY8</accession>
<name>A0A0A2VEY8_9BACI</name>
<comment type="caution">
    <text evidence="5">The sequence shown here is derived from an EMBL/GenBank/DDBJ whole genome shotgun (WGS) entry which is preliminary data.</text>
</comment>
<reference evidence="5 6" key="1">
    <citation type="submission" date="2013-08" db="EMBL/GenBank/DDBJ databases">
        <title>Genome of Pontibacillus chungwhensis.</title>
        <authorList>
            <person name="Wang Q."/>
            <person name="Wang G."/>
        </authorList>
    </citation>
    <scope>NUCLEOTIDE SEQUENCE [LARGE SCALE GENOMIC DNA]</scope>
    <source>
        <strain evidence="5 6">BH030062</strain>
    </source>
</reference>
<dbReference type="PANTHER" id="PTHR11104:SF0">
    <property type="entry name" value="SPBETA PROPHAGE-DERIVED AMINOGLYCOSIDE N(3')-ACETYLTRANSFERASE-LIKE PROTEIN YOKD"/>
    <property type="match status" value="1"/>
</dbReference>
<dbReference type="STRING" id="1385513.N780_01185"/>